<gene>
    <name evidence="2" type="ORF">HAT86_06610</name>
</gene>
<feature type="transmembrane region" description="Helical" evidence="1">
    <location>
        <begin position="21"/>
        <end position="42"/>
    </location>
</feature>
<dbReference type="Pfam" id="PF20082">
    <property type="entry name" value="DUF6476"/>
    <property type="match status" value="1"/>
</dbReference>
<keyword evidence="1" id="KW-0812">Transmembrane</keyword>
<dbReference type="Proteomes" id="UP000639775">
    <property type="component" value="Unassembled WGS sequence"/>
</dbReference>
<protein>
    <submittedName>
        <fullName evidence="2">Uncharacterized protein</fullName>
    </submittedName>
</protein>
<dbReference type="AlphaFoldDB" id="A0A967BA21"/>
<keyword evidence="1" id="KW-0472">Membrane</keyword>
<reference evidence="2" key="1">
    <citation type="submission" date="2020-03" db="EMBL/GenBank/DDBJ databases">
        <title>Roseovarius gahaiensis sp. nov., isolated from Gahai Saline Lake, China.</title>
        <authorList>
            <person name="Sun X."/>
        </authorList>
    </citation>
    <scope>NUCLEOTIDE SEQUENCE</scope>
    <source>
        <strain evidence="2">GH877</strain>
    </source>
</reference>
<proteinExistence type="predicted"/>
<name>A0A967BA21_9RHOB</name>
<dbReference type="RefSeq" id="WP_167194730.1">
    <property type="nucleotide sequence ID" value="NZ_JAAORB010000008.1"/>
</dbReference>
<evidence type="ECO:0000313" key="2">
    <source>
        <dbReference type="EMBL" id="NHQ74137.1"/>
    </source>
</evidence>
<dbReference type="SUPFAM" id="SSF63829">
    <property type="entry name" value="Calcium-dependent phosphotriesterase"/>
    <property type="match status" value="1"/>
</dbReference>
<dbReference type="InterPro" id="IPR045519">
    <property type="entry name" value="DUF6476"/>
</dbReference>
<accession>A0A967BA21</accession>
<organism evidence="2 3">
    <name type="scientific">Roseovarius gahaiensis</name>
    <dbReference type="NCBI Taxonomy" id="2716691"/>
    <lineage>
        <taxon>Bacteria</taxon>
        <taxon>Pseudomonadati</taxon>
        <taxon>Pseudomonadota</taxon>
        <taxon>Alphaproteobacteria</taxon>
        <taxon>Rhodobacterales</taxon>
        <taxon>Roseobacteraceae</taxon>
        <taxon>Roseovarius</taxon>
    </lineage>
</organism>
<dbReference type="EMBL" id="JAAORB010000008">
    <property type="protein sequence ID" value="NHQ74137.1"/>
    <property type="molecule type" value="Genomic_DNA"/>
</dbReference>
<evidence type="ECO:0000313" key="3">
    <source>
        <dbReference type="Proteomes" id="UP000639775"/>
    </source>
</evidence>
<comment type="caution">
    <text evidence="2">The sequence shown here is derived from an EMBL/GenBank/DDBJ whole genome shotgun (WGS) entry which is preliminary data.</text>
</comment>
<sequence>MENSPEPQPEIDPAMIRYLRLLVTILTGTMIAGLLVIIFLFVTRFSNTGPELPGTITLPDGASAAAFTQGNGWYAVVTDDDRILIYDRDSGALRQTITIEK</sequence>
<evidence type="ECO:0000256" key="1">
    <source>
        <dbReference type="SAM" id="Phobius"/>
    </source>
</evidence>
<keyword evidence="1" id="KW-1133">Transmembrane helix</keyword>
<keyword evidence="3" id="KW-1185">Reference proteome</keyword>